<evidence type="ECO:0000256" key="6">
    <source>
        <dbReference type="PROSITE-ProRule" id="PRU00706"/>
    </source>
</evidence>
<dbReference type="PANTHER" id="PTHR11349">
    <property type="entry name" value="NUCLEOSIDE DIPHOSPHATE KINASE"/>
    <property type="match status" value="1"/>
</dbReference>
<evidence type="ECO:0000256" key="3">
    <source>
        <dbReference type="ARBA" id="ARBA00012966"/>
    </source>
</evidence>
<protein>
    <recommendedName>
        <fullName evidence="3">nucleoside-diphosphate kinase</fullName>
        <ecNumber evidence="3">2.7.4.6</ecNumber>
    </recommendedName>
</protein>
<dbReference type="Proteomes" id="UP000285301">
    <property type="component" value="Unassembled WGS sequence"/>
</dbReference>
<dbReference type="SUPFAM" id="SSF54919">
    <property type="entry name" value="Nucleoside diphosphate kinase, NDK"/>
    <property type="match status" value="1"/>
</dbReference>
<evidence type="ECO:0000313" key="12">
    <source>
        <dbReference type="Proteomes" id="UP000285301"/>
    </source>
</evidence>
<dbReference type="OrthoDB" id="2162449at2759"/>
<dbReference type="AlphaFoldDB" id="A0A3S3NSI5"/>
<sequence>MSSAERTLIMIKPDGVQRGFIGDIIKRFERRRFKLIAMKLIEPNEEKMRKHYMEHASKAWFNDFIKFMTSGPVVPMVWEGSNIVKLARVMLGLTDPLESQPKTIRGDYCIQISPSAIHGSDSTENATREINIWFNRKELITY</sequence>
<dbReference type="EMBL" id="NCKU01009703">
    <property type="protein sequence ID" value="RWS01177.1"/>
    <property type="molecule type" value="Genomic_DNA"/>
</dbReference>
<dbReference type="EMBL" id="NCKU01010174">
    <property type="protein sequence ID" value="RWS00935.1"/>
    <property type="molecule type" value="Genomic_DNA"/>
</dbReference>
<dbReference type="PROSITE" id="PS51374">
    <property type="entry name" value="NDPK_LIKE"/>
    <property type="match status" value="1"/>
</dbReference>
<proteinExistence type="inferred from homology"/>
<accession>A0A3S3NSI5</accession>
<evidence type="ECO:0000256" key="2">
    <source>
        <dbReference type="ARBA" id="ARBA00008142"/>
    </source>
</evidence>
<evidence type="ECO:0000256" key="1">
    <source>
        <dbReference type="ARBA" id="ARBA00001946"/>
    </source>
</evidence>
<gene>
    <name evidence="11" type="ORF">B4U79_04455</name>
    <name evidence="10" type="ORF">B4U79_06765</name>
    <name evidence="9" type="ORF">B4U79_15037</name>
</gene>
<evidence type="ECO:0000256" key="4">
    <source>
        <dbReference type="ARBA" id="ARBA00022679"/>
    </source>
</evidence>
<reference evidence="9 12" key="1">
    <citation type="journal article" date="2018" name="Gigascience">
        <title>Genomes of trombidid mites reveal novel predicted allergens and laterally-transferred genes associated with secondary metabolism.</title>
        <authorList>
            <person name="Dong X."/>
            <person name="Chaisiri K."/>
            <person name="Xia D."/>
            <person name="Armstrong S.D."/>
            <person name="Fang Y."/>
            <person name="Donnelly M.J."/>
            <person name="Kadowaki T."/>
            <person name="McGarry J.W."/>
            <person name="Darby A.C."/>
            <person name="Makepeace B.L."/>
        </authorList>
    </citation>
    <scope>NUCLEOTIDE SEQUENCE [LARGE SCALE GENOMIC DNA]</scope>
    <source>
        <strain evidence="9">UoL-WK</strain>
    </source>
</reference>
<dbReference type="Pfam" id="PF00334">
    <property type="entry name" value="NDK"/>
    <property type="match status" value="1"/>
</dbReference>
<dbReference type="SMART" id="SM00562">
    <property type="entry name" value="NDK"/>
    <property type="match status" value="1"/>
</dbReference>
<keyword evidence="5 9" id="KW-0418">Kinase</keyword>
<keyword evidence="12" id="KW-1185">Reference proteome</keyword>
<comment type="caution">
    <text evidence="6">Lacks conserved residue(s) required for the propagation of feature annotation.</text>
</comment>
<evidence type="ECO:0000256" key="7">
    <source>
        <dbReference type="RuleBase" id="RU004011"/>
    </source>
</evidence>
<evidence type="ECO:0000256" key="5">
    <source>
        <dbReference type="ARBA" id="ARBA00022777"/>
    </source>
</evidence>
<organism evidence="9 12">
    <name type="scientific">Dinothrombium tinctorium</name>
    <dbReference type="NCBI Taxonomy" id="1965070"/>
    <lineage>
        <taxon>Eukaryota</taxon>
        <taxon>Metazoa</taxon>
        <taxon>Ecdysozoa</taxon>
        <taxon>Arthropoda</taxon>
        <taxon>Chelicerata</taxon>
        <taxon>Arachnida</taxon>
        <taxon>Acari</taxon>
        <taxon>Acariformes</taxon>
        <taxon>Trombidiformes</taxon>
        <taxon>Prostigmata</taxon>
        <taxon>Anystina</taxon>
        <taxon>Parasitengona</taxon>
        <taxon>Trombidioidea</taxon>
        <taxon>Trombidiidae</taxon>
        <taxon>Dinothrombium</taxon>
    </lineage>
</organism>
<evidence type="ECO:0000313" key="11">
    <source>
        <dbReference type="EMBL" id="RWS04463.1"/>
    </source>
</evidence>
<dbReference type="EC" id="2.7.4.6" evidence="3"/>
<comment type="caution">
    <text evidence="9">The sequence shown here is derived from an EMBL/GenBank/DDBJ whole genome shotgun (WGS) entry which is preliminary data.</text>
</comment>
<dbReference type="STRING" id="1965070.A0A3S3NSI5"/>
<dbReference type="EMBL" id="NCKU01005524">
    <property type="protein sequence ID" value="RWS04463.1"/>
    <property type="molecule type" value="Genomic_DNA"/>
</dbReference>
<reference evidence="9" key="2">
    <citation type="submission" date="2018-11" db="EMBL/GenBank/DDBJ databases">
        <title>Trombidioid mite genomics.</title>
        <authorList>
            <person name="Dong X."/>
        </authorList>
    </citation>
    <scope>NUCLEOTIDE SEQUENCE</scope>
    <source>
        <strain evidence="9">UoL-WK</strain>
    </source>
</reference>
<dbReference type="InterPro" id="IPR001564">
    <property type="entry name" value="Nucleoside_diP_kinase"/>
</dbReference>
<name>A0A3S3NSI5_9ACAR</name>
<dbReference type="GO" id="GO:0006241">
    <property type="term" value="P:CTP biosynthetic process"/>
    <property type="evidence" value="ECO:0007669"/>
    <property type="project" value="InterPro"/>
</dbReference>
<keyword evidence="4" id="KW-0808">Transferase</keyword>
<evidence type="ECO:0000313" key="10">
    <source>
        <dbReference type="EMBL" id="RWS01177.1"/>
    </source>
</evidence>
<dbReference type="GO" id="GO:0006183">
    <property type="term" value="P:GTP biosynthetic process"/>
    <property type="evidence" value="ECO:0007669"/>
    <property type="project" value="InterPro"/>
</dbReference>
<dbReference type="FunFam" id="3.30.70.141:FF:000002">
    <property type="entry name" value="Nucleoside diphosphate kinase"/>
    <property type="match status" value="1"/>
</dbReference>
<evidence type="ECO:0000313" key="9">
    <source>
        <dbReference type="EMBL" id="RWS00935.1"/>
    </source>
</evidence>
<dbReference type="HAMAP" id="MF_00451">
    <property type="entry name" value="NDP_kinase"/>
    <property type="match status" value="1"/>
</dbReference>
<evidence type="ECO:0000259" key="8">
    <source>
        <dbReference type="SMART" id="SM00562"/>
    </source>
</evidence>
<dbReference type="InterPro" id="IPR034907">
    <property type="entry name" value="NDK-like_dom"/>
</dbReference>
<dbReference type="Gene3D" id="3.30.70.141">
    <property type="entry name" value="Nucleoside diphosphate kinase-like domain"/>
    <property type="match status" value="1"/>
</dbReference>
<dbReference type="PRINTS" id="PR01243">
    <property type="entry name" value="NUCDPKINASE"/>
</dbReference>
<feature type="domain" description="Nucleoside diphosphate kinase-like" evidence="8">
    <location>
        <begin position="4"/>
        <end position="141"/>
    </location>
</feature>
<comment type="similarity">
    <text evidence="2 6 7">Belongs to the NDK family.</text>
</comment>
<dbReference type="NCBIfam" id="NF001908">
    <property type="entry name" value="PRK00668.1"/>
    <property type="match status" value="1"/>
</dbReference>
<dbReference type="CDD" id="cd04413">
    <property type="entry name" value="NDPk_I"/>
    <property type="match status" value="1"/>
</dbReference>
<dbReference type="GO" id="GO:0004550">
    <property type="term" value="F:nucleoside diphosphate kinase activity"/>
    <property type="evidence" value="ECO:0007669"/>
    <property type="project" value="UniProtKB-EC"/>
</dbReference>
<comment type="cofactor">
    <cofactor evidence="1">
        <name>Mg(2+)</name>
        <dbReference type="ChEBI" id="CHEBI:18420"/>
    </cofactor>
</comment>
<dbReference type="GO" id="GO:0006228">
    <property type="term" value="P:UTP biosynthetic process"/>
    <property type="evidence" value="ECO:0007669"/>
    <property type="project" value="InterPro"/>
</dbReference>
<dbReference type="InterPro" id="IPR036850">
    <property type="entry name" value="NDK-like_dom_sf"/>
</dbReference>